<dbReference type="eggNOG" id="ENOG5033E3J">
    <property type="taxonomic scope" value="Bacteria"/>
</dbReference>
<name>B8CSS6_SHEPW</name>
<gene>
    <name evidence="1" type="ordered locus">swp_4032</name>
</gene>
<dbReference type="STRING" id="225849.swp_4032"/>
<dbReference type="EMBL" id="CP000472">
    <property type="protein sequence ID" value="ACJ30702.1"/>
    <property type="molecule type" value="Genomic_DNA"/>
</dbReference>
<dbReference type="AlphaFoldDB" id="B8CSS6"/>
<proteinExistence type="predicted"/>
<dbReference type="Proteomes" id="UP000000753">
    <property type="component" value="Chromosome"/>
</dbReference>
<sequence length="160" mass="18070">MIVALSALLISIVTTVVGIYSAYIDRAYARASVWPRVEIARSFGKTFFNYQIANNGTGPAIIKHAAISYKSKPIKIWTDIPELPYITQSHLGNRIMPAESIIKPLTYEGAQYQQFLAIDDDIKISLCYCSIYDECWLVDRETAPKSVSECVIEEPLRFKQ</sequence>
<dbReference type="KEGG" id="swp:swp_4032"/>
<protein>
    <submittedName>
        <fullName evidence="1">Uncharacterized protein</fullName>
    </submittedName>
</protein>
<evidence type="ECO:0000313" key="1">
    <source>
        <dbReference type="EMBL" id="ACJ30702.1"/>
    </source>
</evidence>
<dbReference type="HOGENOM" id="CLU_1401614_0_0_6"/>
<evidence type="ECO:0000313" key="2">
    <source>
        <dbReference type="Proteomes" id="UP000000753"/>
    </source>
</evidence>
<organism evidence="1 2">
    <name type="scientific">Shewanella piezotolerans (strain WP3 / JCM 13877)</name>
    <dbReference type="NCBI Taxonomy" id="225849"/>
    <lineage>
        <taxon>Bacteria</taxon>
        <taxon>Pseudomonadati</taxon>
        <taxon>Pseudomonadota</taxon>
        <taxon>Gammaproteobacteria</taxon>
        <taxon>Alteromonadales</taxon>
        <taxon>Shewanellaceae</taxon>
        <taxon>Shewanella</taxon>
    </lineage>
</organism>
<keyword evidence="2" id="KW-1185">Reference proteome</keyword>
<accession>B8CSS6</accession>
<reference evidence="1 2" key="1">
    <citation type="journal article" date="2008" name="PLoS ONE">
        <title>Environmental adaptation: genomic analysis of the piezotolerant and psychrotolerant deep-sea iron reducing bacterium Shewanella piezotolerans WP3.</title>
        <authorList>
            <person name="Wang F."/>
            <person name="Wang J."/>
            <person name="Jian H."/>
            <person name="Zhang B."/>
            <person name="Li S."/>
            <person name="Wang F."/>
            <person name="Zeng X."/>
            <person name="Gao L."/>
            <person name="Bartlett D.H."/>
            <person name="Yu J."/>
            <person name="Hu S."/>
            <person name="Xiao X."/>
        </authorList>
    </citation>
    <scope>NUCLEOTIDE SEQUENCE [LARGE SCALE GENOMIC DNA]</scope>
    <source>
        <strain evidence="2">WP3 / JCM 13877</strain>
    </source>
</reference>